<dbReference type="Proteomes" id="UP000828048">
    <property type="component" value="Chromosome 5"/>
</dbReference>
<evidence type="ECO:0000313" key="1">
    <source>
        <dbReference type="EMBL" id="KAH7847022.1"/>
    </source>
</evidence>
<gene>
    <name evidence="1" type="ORF">Vadar_020881</name>
</gene>
<comment type="caution">
    <text evidence="1">The sequence shown here is derived from an EMBL/GenBank/DDBJ whole genome shotgun (WGS) entry which is preliminary data.</text>
</comment>
<keyword evidence="2" id="KW-1185">Reference proteome</keyword>
<name>A0ACB7Y1D0_9ERIC</name>
<organism evidence="1 2">
    <name type="scientific">Vaccinium darrowii</name>
    <dbReference type="NCBI Taxonomy" id="229202"/>
    <lineage>
        <taxon>Eukaryota</taxon>
        <taxon>Viridiplantae</taxon>
        <taxon>Streptophyta</taxon>
        <taxon>Embryophyta</taxon>
        <taxon>Tracheophyta</taxon>
        <taxon>Spermatophyta</taxon>
        <taxon>Magnoliopsida</taxon>
        <taxon>eudicotyledons</taxon>
        <taxon>Gunneridae</taxon>
        <taxon>Pentapetalae</taxon>
        <taxon>asterids</taxon>
        <taxon>Ericales</taxon>
        <taxon>Ericaceae</taxon>
        <taxon>Vaccinioideae</taxon>
        <taxon>Vaccinieae</taxon>
        <taxon>Vaccinium</taxon>
    </lineage>
</organism>
<proteinExistence type="predicted"/>
<evidence type="ECO:0000313" key="2">
    <source>
        <dbReference type="Proteomes" id="UP000828048"/>
    </source>
</evidence>
<protein>
    <submittedName>
        <fullName evidence="1">Uncharacterized protein</fullName>
    </submittedName>
</protein>
<reference evidence="1 2" key="1">
    <citation type="journal article" date="2021" name="Hortic Res">
        <title>High-quality reference genome and annotation aids understanding of berry development for evergreen blueberry (Vaccinium darrowii).</title>
        <authorList>
            <person name="Yu J."/>
            <person name="Hulse-Kemp A.M."/>
            <person name="Babiker E."/>
            <person name="Staton M."/>
        </authorList>
    </citation>
    <scope>NUCLEOTIDE SEQUENCE [LARGE SCALE GENOMIC DNA]</scope>
    <source>
        <strain evidence="2">cv. NJ 8807/NJ 8810</strain>
        <tissue evidence="1">Young leaf</tissue>
    </source>
</reference>
<sequence length="88" mass="9804">MQETLYLKLEKHVLFSWCVVRLKKGDHWTSQCPYKDLAPPSDVSIDKQPSSEVPTTSSGPSKGPYVPPSQKPGVERSGKSCLAHLFFD</sequence>
<dbReference type="EMBL" id="CM037155">
    <property type="protein sequence ID" value="KAH7847022.1"/>
    <property type="molecule type" value="Genomic_DNA"/>
</dbReference>
<accession>A0ACB7Y1D0</accession>